<gene>
    <name evidence="7" type="ORF">MNBD_NITROSPINAE03-1571</name>
</gene>
<dbReference type="HAMAP" id="MF_02065">
    <property type="entry name" value="MltG"/>
    <property type="match status" value="1"/>
</dbReference>
<reference evidence="7" key="1">
    <citation type="submission" date="2018-06" db="EMBL/GenBank/DDBJ databases">
        <authorList>
            <person name="Zhirakovskaya E."/>
        </authorList>
    </citation>
    <scope>NUCLEOTIDE SEQUENCE</scope>
</reference>
<keyword evidence="3" id="KW-1133">Transmembrane helix</keyword>
<keyword evidence="6" id="KW-0961">Cell wall biogenesis/degradation</keyword>
<dbReference type="Pfam" id="PF02618">
    <property type="entry name" value="YceG"/>
    <property type="match status" value="1"/>
</dbReference>
<sequence>MKRLIGALILIAMFGSGLLLNNALTRPNGGKGSVIVEIAPGASARYVSRKLFKAGVINSPALFEIEARLKGIKNVIRAGEFRLPRNISIREVALRLARGAAVLHRVTIPEGLTTYETGEALEKADIVSSDEFKAALLIYPKKQRRKIPSKSLEGYLFPETYHFRKGVSAREVIKTMVSEFYRQAPSVLPGSVISDPDQLHRIITLASIIEKETGVDAERKLISSVFTNRLEKGMLLQSDPTVIYALPYFDGNLHKKDMKYDSPYNTYIHKGLPPGPIANPGLASIDAARRPLKGNYLYFVSKNNGGHHFSKTLKEHNRAVMIYQIKRGRR</sequence>
<accession>A0A3B1CDW2</accession>
<keyword evidence="2" id="KW-0812">Transmembrane</keyword>
<evidence type="ECO:0000256" key="5">
    <source>
        <dbReference type="ARBA" id="ARBA00023239"/>
    </source>
</evidence>
<dbReference type="GO" id="GO:0071555">
    <property type="term" value="P:cell wall organization"/>
    <property type="evidence" value="ECO:0007669"/>
    <property type="project" value="UniProtKB-KW"/>
</dbReference>
<evidence type="ECO:0000256" key="6">
    <source>
        <dbReference type="ARBA" id="ARBA00023316"/>
    </source>
</evidence>
<evidence type="ECO:0000256" key="4">
    <source>
        <dbReference type="ARBA" id="ARBA00023136"/>
    </source>
</evidence>
<dbReference type="Gene3D" id="3.30.1490.480">
    <property type="entry name" value="Endolytic murein transglycosylase"/>
    <property type="match status" value="2"/>
</dbReference>
<dbReference type="CDD" id="cd08010">
    <property type="entry name" value="MltG_like"/>
    <property type="match status" value="1"/>
</dbReference>
<keyword evidence="5" id="KW-0456">Lyase</keyword>
<evidence type="ECO:0000256" key="3">
    <source>
        <dbReference type="ARBA" id="ARBA00022989"/>
    </source>
</evidence>
<keyword evidence="4" id="KW-0472">Membrane</keyword>
<proteinExistence type="inferred from homology"/>
<keyword evidence="1" id="KW-1003">Cell membrane</keyword>
<evidence type="ECO:0000256" key="2">
    <source>
        <dbReference type="ARBA" id="ARBA00022692"/>
    </source>
</evidence>
<evidence type="ECO:0000256" key="1">
    <source>
        <dbReference type="ARBA" id="ARBA00022475"/>
    </source>
</evidence>
<dbReference type="InterPro" id="IPR003770">
    <property type="entry name" value="MLTG-like"/>
</dbReference>
<dbReference type="PANTHER" id="PTHR30518">
    <property type="entry name" value="ENDOLYTIC MUREIN TRANSGLYCOSYLASE"/>
    <property type="match status" value="1"/>
</dbReference>
<dbReference type="PANTHER" id="PTHR30518:SF2">
    <property type="entry name" value="ENDOLYTIC MUREIN TRANSGLYCOSYLASE"/>
    <property type="match status" value="1"/>
</dbReference>
<protein>
    <submittedName>
        <fullName evidence="7">FIG004453: protein YceG like</fullName>
    </submittedName>
</protein>
<evidence type="ECO:0000313" key="7">
    <source>
        <dbReference type="EMBL" id="VAX16915.1"/>
    </source>
</evidence>
<dbReference type="Gene3D" id="3.30.160.60">
    <property type="entry name" value="Classic Zinc Finger"/>
    <property type="match status" value="1"/>
</dbReference>
<dbReference type="EMBL" id="UOGB01000072">
    <property type="protein sequence ID" value="VAX16915.1"/>
    <property type="molecule type" value="Genomic_DNA"/>
</dbReference>
<dbReference type="NCBIfam" id="TIGR00247">
    <property type="entry name" value="endolytic transglycosylase MltG"/>
    <property type="match status" value="1"/>
</dbReference>
<dbReference type="GO" id="GO:0016829">
    <property type="term" value="F:lyase activity"/>
    <property type="evidence" value="ECO:0007669"/>
    <property type="project" value="UniProtKB-KW"/>
</dbReference>
<dbReference type="AlphaFoldDB" id="A0A3B1CDW2"/>
<name>A0A3B1CDW2_9ZZZZ</name>
<organism evidence="7">
    <name type="scientific">hydrothermal vent metagenome</name>
    <dbReference type="NCBI Taxonomy" id="652676"/>
    <lineage>
        <taxon>unclassified sequences</taxon>
        <taxon>metagenomes</taxon>
        <taxon>ecological metagenomes</taxon>
    </lineage>
</organism>